<keyword evidence="2" id="KW-1185">Reference proteome</keyword>
<organism evidence="1 2">
    <name type="scientific">Coregonus suidteri</name>
    <dbReference type="NCBI Taxonomy" id="861788"/>
    <lineage>
        <taxon>Eukaryota</taxon>
        <taxon>Metazoa</taxon>
        <taxon>Chordata</taxon>
        <taxon>Craniata</taxon>
        <taxon>Vertebrata</taxon>
        <taxon>Euteleostomi</taxon>
        <taxon>Actinopterygii</taxon>
        <taxon>Neopterygii</taxon>
        <taxon>Teleostei</taxon>
        <taxon>Protacanthopterygii</taxon>
        <taxon>Salmoniformes</taxon>
        <taxon>Salmonidae</taxon>
        <taxon>Coregoninae</taxon>
        <taxon>Coregonus</taxon>
    </lineage>
</organism>
<proteinExistence type="predicted"/>
<dbReference type="EMBL" id="JAGTTL010000002">
    <property type="protein sequence ID" value="KAK6328002.1"/>
    <property type="molecule type" value="Genomic_DNA"/>
</dbReference>
<dbReference type="AlphaFoldDB" id="A0AAN8MII5"/>
<sequence length="92" mass="10051">MFRCLSSLVFIVYTCSPLCLIVFPIFTPVSHLEFVCYCLLLRVSLVSGLVPPCVEVFCVSLVSGLVPPCVEVFCVVGERVSSSLCGGILCRW</sequence>
<dbReference type="Proteomes" id="UP001356427">
    <property type="component" value="Unassembled WGS sequence"/>
</dbReference>
<comment type="caution">
    <text evidence="1">The sequence shown here is derived from an EMBL/GenBank/DDBJ whole genome shotgun (WGS) entry which is preliminary data.</text>
</comment>
<accession>A0AAN8MII5</accession>
<evidence type="ECO:0000313" key="2">
    <source>
        <dbReference type="Proteomes" id="UP001356427"/>
    </source>
</evidence>
<reference evidence="1 2" key="1">
    <citation type="submission" date="2021-04" db="EMBL/GenBank/DDBJ databases">
        <authorList>
            <person name="De Guttry C."/>
            <person name="Zahm M."/>
            <person name="Klopp C."/>
            <person name="Cabau C."/>
            <person name="Louis A."/>
            <person name="Berthelot C."/>
            <person name="Parey E."/>
            <person name="Roest Crollius H."/>
            <person name="Montfort J."/>
            <person name="Robinson-Rechavi M."/>
            <person name="Bucao C."/>
            <person name="Bouchez O."/>
            <person name="Gislard M."/>
            <person name="Lluch J."/>
            <person name="Milhes M."/>
            <person name="Lampietro C."/>
            <person name="Lopez Roques C."/>
            <person name="Donnadieu C."/>
            <person name="Braasch I."/>
            <person name="Desvignes T."/>
            <person name="Postlethwait J."/>
            <person name="Bobe J."/>
            <person name="Wedekind C."/>
            <person name="Guiguen Y."/>
        </authorList>
    </citation>
    <scope>NUCLEOTIDE SEQUENCE [LARGE SCALE GENOMIC DNA]</scope>
    <source>
        <strain evidence="1">Cs_M1</strain>
        <tissue evidence="1">Blood</tissue>
    </source>
</reference>
<gene>
    <name evidence="1" type="ORF">J4Q44_G00036480</name>
</gene>
<protein>
    <submittedName>
        <fullName evidence="1">Uncharacterized protein</fullName>
    </submittedName>
</protein>
<evidence type="ECO:0000313" key="1">
    <source>
        <dbReference type="EMBL" id="KAK6328002.1"/>
    </source>
</evidence>
<name>A0AAN8MII5_9TELE</name>